<dbReference type="SUPFAM" id="SSF54675">
    <property type="entry name" value="Nicotinate/Quinolinate PRTase N-terminal domain-like"/>
    <property type="match status" value="1"/>
</dbReference>
<keyword evidence="9" id="KW-1185">Reference proteome</keyword>
<feature type="domain" description="Quinolinate phosphoribosyl transferase N-terminal" evidence="7">
    <location>
        <begin position="23"/>
        <end position="106"/>
    </location>
</feature>
<dbReference type="InterPro" id="IPR006242">
    <property type="entry name" value="ModD"/>
</dbReference>
<dbReference type="OrthoDB" id="8216773at2"/>
<dbReference type="GO" id="GO:0009435">
    <property type="term" value="P:NAD+ biosynthetic process"/>
    <property type="evidence" value="ECO:0007669"/>
    <property type="project" value="InterPro"/>
</dbReference>
<dbReference type="InterPro" id="IPR027277">
    <property type="entry name" value="NadC/ModD"/>
</dbReference>
<evidence type="ECO:0000313" key="9">
    <source>
        <dbReference type="Proteomes" id="UP000078428"/>
    </source>
</evidence>
<evidence type="ECO:0000256" key="5">
    <source>
        <dbReference type="PIRNR" id="PIRNR006250"/>
    </source>
</evidence>
<dbReference type="EMBL" id="LWQT01000131">
    <property type="protein sequence ID" value="OAN42942.1"/>
    <property type="molecule type" value="Genomic_DNA"/>
</dbReference>
<evidence type="ECO:0000313" key="8">
    <source>
        <dbReference type="EMBL" id="OAN42942.1"/>
    </source>
</evidence>
<evidence type="ECO:0000256" key="2">
    <source>
        <dbReference type="ARBA" id="ARBA00019205"/>
    </source>
</evidence>
<keyword evidence="3 5" id="KW-0328">Glycosyltransferase</keyword>
<dbReference type="NCBIfam" id="TIGR01334">
    <property type="entry name" value="modD"/>
    <property type="match status" value="1"/>
</dbReference>
<comment type="caution">
    <text evidence="8">The sequence shown here is derived from an EMBL/GenBank/DDBJ whole genome shotgun (WGS) entry which is preliminary data.</text>
</comment>
<organism evidence="8 9">
    <name type="scientific">Paramagnetospirillum marisnigri</name>
    <dbReference type="NCBI Taxonomy" id="1285242"/>
    <lineage>
        <taxon>Bacteria</taxon>
        <taxon>Pseudomonadati</taxon>
        <taxon>Pseudomonadota</taxon>
        <taxon>Alphaproteobacteria</taxon>
        <taxon>Rhodospirillales</taxon>
        <taxon>Magnetospirillaceae</taxon>
        <taxon>Paramagnetospirillum</taxon>
    </lineage>
</organism>
<name>A0A178M3Y3_9PROT</name>
<feature type="domain" description="Quinolinate phosphoribosyl transferase C-terminal" evidence="6">
    <location>
        <begin position="108"/>
        <end position="273"/>
    </location>
</feature>
<dbReference type="GO" id="GO:0005737">
    <property type="term" value="C:cytoplasm"/>
    <property type="evidence" value="ECO:0007669"/>
    <property type="project" value="TreeGrafter"/>
</dbReference>
<evidence type="ECO:0000256" key="3">
    <source>
        <dbReference type="ARBA" id="ARBA00022676"/>
    </source>
</evidence>
<dbReference type="PANTHER" id="PTHR32179:SF4">
    <property type="entry name" value="PYROPHOSPHORYLASE MODD-RELATED"/>
    <property type="match status" value="1"/>
</dbReference>
<dbReference type="Gene3D" id="3.90.1170.20">
    <property type="entry name" value="Quinolinate phosphoribosyl transferase, N-terminal domain"/>
    <property type="match status" value="1"/>
</dbReference>
<reference evidence="8 9" key="1">
    <citation type="submission" date="2016-04" db="EMBL/GenBank/DDBJ databases">
        <title>Draft genome sequence of freshwater magnetotactic bacteria Magnetospirillum marisnigri SP-1 and Magnetospirillum moscoviense BB-1.</title>
        <authorList>
            <person name="Koziaeva V."/>
            <person name="Dziuba M.V."/>
            <person name="Ivanov T.M."/>
            <person name="Kuznetsov B."/>
            <person name="Grouzdev D.S."/>
        </authorList>
    </citation>
    <scope>NUCLEOTIDE SEQUENCE [LARGE SCALE GENOMIC DNA]</scope>
    <source>
        <strain evidence="8 9">SP-1</strain>
    </source>
</reference>
<evidence type="ECO:0000256" key="1">
    <source>
        <dbReference type="ARBA" id="ARBA00009400"/>
    </source>
</evidence>
<dbReference type="GO" id="GO:0004514">
    <property type="term" value="F:nicotinate-nucleotide diphosphorylase (carboxylating) activity"/>
    <property type="evidence" value="ECO:0007669"/>
    <property type="project" value="InterPro"/>
</dbReference>
<keyword evidence="4 5" id="KW-0808">Transferase</keyword>
<gene>
    <name evidence="8" type="ORF">A6A04_09560</name>
</gene>
<dbReference type="PANTHER" id="PTHR32179">
    <property type="entry name" value="NICOTINATE-NUCLEOTIDE PYROPHOSPHORYLASE [CARBOXYLATING]"/>
    <property type="match status" value="1"/>
</dbReference>
<dbReference type="InterPro" id="IPR002638">
    <property type="entry name" value="Quinolinate_PRibosylTrfase_C"/>
</dbReference>
<dbReference type="SUPFAM" id="SSF51690">
    <property type="entry name" value="Nicotinate/Quinolinate PRTase C-terminal domain-like"/>
    <property type="match status" value="1"/>
</dbReference>
<sequence length="279" mass="28502">MILPRLPDAELDRLLAEDAPHGDLTTLSLGIGERAGAMVFRARADMVLACSEEAARLLELAGATVTSVRPSGSILAAGETLLEAHGPAGALLMGWKVAQTLVEATSGIAGATRRMVEAARAVSPHIAVACTRKTFPGTKSLAIKAIMAGGAMPHRLGLSETVLLFPEHRALAPDQGFAALIGRLKAACPEKRIVVEVKDAAEADSACAAGADVVQLEKFTPAQVAMVVERIGEACVVAAAGGVNAANAADYARAGARVLVTSSPYWAPPADVAVTISGA</sequence>
<dbReference type="AlphaFoldDB" id="A0A178M3Y3"/>
<dbReference type="Gene3D" id="3.20.20.70">
    <property type="entry name" value="Aldolase class I"/>
    <property type="match status" value="1"/>
</dbReference>
<protein>
    <recommendedName>
        <fullName evidence="2">Putative pyrophosphorylase ModD</fullName>
    </recommendedName>
</protein>
<dbReference type="PIRSF" id="PIRSF006250">
    <property type="entry name" value="NadC_ModD"/>
    <property type="match status" value="1"/>
</dbReference>
<dbReference type="RefSeq" id="WP_068495934.1">
    <property type="nucleotide sequence ID" value="NZ_LWQT01000131.1"/>
</dbReference>
<evidence type="ECO:0000259" key="7">
    <source>
        <dbReference type="Pfam" id="PF02749"/>
    </source>
</evidence>
<dbReference type="Proteomes" id="UP000078428">
    <property type="component" value="Unassembled WGS sequence"/>
</dbReference>
<dbReference type="CDD" id="cd01573">
    <property type="entry name" value="modD_like"/>
    <property type="match status" value="1"/>
</dbReference>
<dbReference type="InterPro" id="IPR036068">
    <property type="entry name" value="Nicotinate_pribotase-like_C"/>
</dbReference>
<evidence type="ECO:0000256" key="4">
    <source>
        <dbReference type="ARBA" id="ARBA00022679"/>
    </source>
</evidence>
<accession>A0A178M3Y3</accession>
<dbReference type="Pfam" id="PF02749">
    <property type="entry name" value="QRPTase_N"/>
    <property type="match status" value="1"/>
</dbReference>
<evidence type="ECO:0000259" key="6">
    <source>
        <dbReference type="Pfam" id="PF01729"/>
    </source>
</evidence>
<dbReference type="InterPro" id="IPR013785">
    <property type="entry name" value="Aldolase_TIM"/>
</dbReference>
<dbReference type="InterPro" id="IPR037128">
    <property type="entry name" value="Quinolinate_PRibosylTase_N_sf"/>
</dbReference>
<dbReference type="GO" id="GO:0034213">
    <property type="term" value="P:quinolinate catabolic process"/>
    <property type="evidence" value="ECO:0007669"/>
    <property type="project" value="TreeGrafter"/>
</dbReference>
<proteinExistence type="inferred from homology"/>
<dbReference type="FunFam" id="3.20.20.70:FF:000030">
    <property type="entry name" value="Nicotinate-nucleotide pyrophosphorylase, carboxylating"/>
    <property type="match status" value="1"/>
</dbReference>
<comment type="similarity">
    <text evidence="1 5">Belongs to the NadC/ModD family.</text>
</comment>
<dbReference type="STRING" id="1285242.A6A04_09560"/>
<dbReference type="InterPro" id="IPR022412">
    <property type="entry name" value="Quinolinate_PRibosylTrfase_N"/>
</dbReference>
<dbReference type="Pfam" id="PF01729">
    <property type="entry name" value="QRPTase_C"/>
    <property type="match status" value="1"/>
</dbReference>